<dbReference type="PANTHER" id="PTHR38608:SF4">
    <property type="entry name" value="PROTEIN CBG07207"/>
    <property type="match status" value="1"/>
</dbReference>
<keyword evidence="3" id="KW-1185">Reference proteome</keyword>
<evidence type="ECO:0000313" key="3">
    <source>
        <dbReference type="Proteomes" id="UP000605970"/>
    </source>
</evidence>
<dbReference type="Proteomes" id="UP000605970">
    <property type="component" value="Unassembled WGS sequence"/>
</dbReference>
<name>A0A8S9ZGB1_9BILA</name>
<gene>
    <name evidence="2" type="ORF">Mgra_00008206</name>
</gene>
<feature type="region of interest" description="Disordered" evidence="1">
    <location>
        <begin position="111"/>
        <end position="143"/>
    </location>
</feature>
<protein>
    <submittedName>
        <fullName evidence="2">Uncharacterized protein</fullName>
    </submittedName>
</protein>
<feature type="region of interest" description="Disordered" evidence="1">
    <location>
        <begin position="24"/>
        <end position="51"/>
    </location>
</feature>
<feature type="compositionally biased region" description="Low complexity" evidence="1">
    <location>
        <begin position="26"/>
        <end position="37"/>
    </location>
</feature>
<proteinExistence type="predicted"/>
<feature type="compositionally biased region" description="Basic and acidic residues" evidence="1">
    <location>
        <begin position="38"/>
        <end position="51"/>
    </location>
</feature>
<evidence type="ECO:0000313" key="2">
    <source>
        <dbReference type="EMBL" id="KAF7632356.1"/>
    </source>
</evidence>
<dbReference type="PANTHER" id="PTHR38608">
    <property type="entry name" value="PROTEIN CBG07207"/>
    <property type="match status" value="1"/>
</dbReference>
<sequence length="143" mass="16414">MLGMMNCPTENFEFYSASPSAIKQLNSSRSNANSPKSSRQESDNISLDEEKLNKQRGLEVFSEVKKREKISYTPDGRRMIEGKLEAPENKPEQLWGKLIGDSITTRKFFESQKQGNKQINEENKTKNIQKKQKEIQNVSISNK</sequence>
<dbReference type="EMBL" id="JABEBT010000104">
    <property type="protein sequence ID" value="KAF7632356.1"/>
    <property type="molecule type" value="Genomic_DNA"/>
</dbReference>
<dbReference type="OrthoDB" id="5821797at2759"/>
<evidence type="ECO:0000256" key="1">
    <source>
        <dbReference type="SAM" id="MobiDB-lite"/>
    </source>
</evidence>
<comment type="caution">
    <text evidence="2">The sequence shown here is derived from an EMBL/GenBank/DDBJ whole genome shotgun (WGS) entry which is preliminary data.</text>
</comment>
<accession>A0A8S9ZGB1</accession>
<reference evidence="2" key="1">
    <citation type="journal article" date="2020" name="Ecol. Evol.">
        <title>Genome structure and content of the rice root-knot nematode (Meloidogyne graminicola).</title>
        <authorList>
            <person name="Phan N.T."/>
            <person name="Danchin E.G.J."/>
            <person name="Klopp C."/>
            <person name="Perfus-Barbeoch L."/>
            <person name="Kozlowski D.K."/>
            <person name="Koutsovoulos G.D."/>
            <person name="Lopez-Roques C."/>
            <person name="Bouchez O."/>
            <person name="Zahm M."/>
            <person name="Besnard G."/>
            <person name="Bellafiore S."/>
        </authorList>
    </citation>
    <scope>NUCLEOTIDE SEQUENCE</scope>
    <source>
        <strain evidence="2">VN-18</strain>
    </source>
</reference>
<dbReference type="AlphaFoldDB" id="A0A8S9ZGB1"/>
<organism evidence="2 3">
    <name type="scientific">Meloidogyne graminicola</name>
    <dbReference type="NCBI Taxonomy" id="189291"/>
    <lineage>
        <taxon>Eukaryota</taxon>
        <taxon>Metazoa</taxon>
        <taxon>Ecdysozoa</taxon>
        <taxon>Nematoda</taxon>
        <taxon>Chromadorea</taxon>
        <taxon>Rhabditida</taxon>
        <taxon>Tylenchina</taxon>
        <taxon>Tylenchomorpha</taxon>
        <taxon>Tylenchoidea</taxon>
        <taxon>Meloidogynidae</taxon>
        <taxon>Meloidogyninae</taxon>
        <taxon>Meloidogyne</taxon>
    </lineage>
</organism>